<evidence type="ECO:0000256" key="1">
    <source>
        <dbReference type="ARBA" id="ARBA00007625"/>
    </source>
</evidence>
<evidence type="ECO:0000313" key="6">
    <source>
        <dbReference type="Proteomes" id="UP000549394"/>
    </source>
</evidence>
<dbReference type="SMART" id="SM00320">
    <property type="entry name" value="WD40"/>
    <property type="match status" value="7"/>
</dbReference>
<dbReference type="AlphaFoldDB" id="A0A7I8VQS6"/>
<protein>
    <submittedName>
        <fullName evidence="5">DgyrCDS6414</fullName>
    </submittedName>
</protein>
<comment type="caution">
    <text evidence="5">The sequence shown here is derived from an EMBL/GenBank/DDBJ whole genome shotgun (WGS) entry which is preliminary data.</text>
</comment>
<dbReference type="InterPro" id="IPR015943">
    <property type="entry name" value="WD40/YVTN_repeat-like_dom_sf"/>
</dbReference>
<dbReference type="PROSITE" id="PS50294">
    <property type="entry name" value="WD_REPEATS_REGION"/>
    <property type="match status" value="1"/>
</dbReference>
<organism evidence="5 6">
    <name type="scientific">Dimorphilus gyrociliatus</name>
    <dbReference type="NCBI Taxonomy" id="2664684"/>
    <lineage>
        <taxon>Eukaryota</taxon>
        <taxon>Metazoa</taxon>
        <taxon>Spiralia</taxon>
        <taxon>Lophotrochozoa</taxon>
        <taxon>Annelida</taxon>
        <taxon>Polychaeta</taxon>
        <taxon>Polychaeta incertae sedis</taxon>
        <taxon>Dinophilidae</taxon>
        <taxon>Dimorphilus</taxon>
    </lineage>
</organism>
<evidence type="ECO:0000256" key="3">
    <source>
        <dbReference type="ARBA" id="ARBA00022737"/>
    </source>
</evidence>
<dbReference type="Pfam" id="PF24796">
    <property type="entry name" value="WDR55"/>
    <property type="match status" value="1"/>
</dbReference>
<keyword evidence="2 4" id="KW-0853">WD repeat</keyword>
<dbReference type="InterPro" id="IPR050505">
    <property type="entry name" value="WDR55/POC1"/>
</dbReference>
<keyword evidence="3" id="KW-0677">Repeat</keyword>
<dbReference type="PROSITE" id="PS00678">
    <property type="entry name" value="WD_REPEATS_1"/>
    <property type="match status" value="1"/>
</dbReference>
<dbReference type="PROSITE" id="PS50082">
    <property type="entry name" value="WD_REPEATS_2"/>
    <property type="match status" value="1"/>
</dbReference>
<dbReference type="InterPro" id="IPR001680">
    <property type="entry name" value="WD40_rpt"/>
</dbReference>
<evidence type="ECO:0000256" key="4">
    <source>
        <dbReference type="PROSITE-ProRule" id="PRU00221"/>
    </source>
</evidence>
<reference evidence="5 6" key="1">
    <citation type="submission" date="2020-08" db="EMBL/GenBank/DDBJ databases">
        <authorList>
            <person name="Hejnol A."/>
        </authorList>
    </citation>
    <scope>NUCLEOTIDE SEQUENCE [LARGE SCALE GENOMIC DNA]</scope>
</reference>
<dbReference type="PANTHER" id="PTHR44019:SF20">
    <property type="entry name" value="WD REPEAT-CONTAINING PROTEIN 55"/>
    <property type="match status" value="1"/>
</dbReference>
<feature type="repeat" description="WD" evidence="4">
    <location>
        <begin position="102"/>
        <end position="142"/>
    </location>
</feature>
<evidence type="ECO:0000313" key="5">
    <source>
        <dbReference type="EMBL" id="CAD5117662.1"/>
    </source>
</evidence>
<dbReference type="InterPro" id="IPR036322">
    <property type="entry name" value="WD40_repeat_dom_sf"/>
</dbReference>
<sequence>MGKDKEKERNAPKDIKFDCLVMDVDCHPDNEILTTADIDGNVKIFKYSTTGENEELNTLTHHKKSCRRSRFLPNGEKFVTCSKDKSMCVIDTSTYEVVHTYSKSHKSPIYSLCIIDDNIIASGDDDGTLKLWDLRKQKSVMEMKECEEFISDMVIDESKKILLATSGEGTLTTFDVKKHKMRLQSELFESEFLSITALEDKDKVVVGDGDGVLNIFNKGEWSNISDRFPGHPMSIDCLVTIHRNLIVTGCMDGKIRAVNILPNNIVEIVGKHNQFPIESLSLTHCQDLLVSCSHDQKIKFWNISHLYDLNTERPEEVKAHRKTKKQKFFDDL</sequence>
<dbReference type="OrthoDB" id="2288928at2759"/>
<dbReference type="Gene3D" id="2.130.10.10">
    <property type="entry name" value="YVTN repeat-like/Quinoprotein amine dehydrogenase"/>
    <property type="match status" value="2"/>
</dbReference>
<proteinExistence type="inferred from homology"/>
<dbReference type="EMBL" id="CAJFCJ010000007">
    <property type="protein sequence ID" value="CAD5117662.1"/>
    <property type="molecule type" value="Genomic_DNA"/>
</dbReference>
<accession>A0A7I8VQS6</accession>
<dbReference type="SUPFAM" id="SSF50978">
    <property type="entry name" value="WD40 repeat-like"/>
    <property type="match status" value="1"/>
</dbReference>
<gene>
    <name evidence="5" type="ORF">DGYR_LOCUS6167</name>
</gene>
<dbReference type="PANTHER" id="PTHR44019">
    <property type="entry name" value="WD REPEAT-CONTAINING PROTEIN 55"/>
    <property type="match status" value="1"/>
</dbReference>
<comment type="similarity">
    <text evidence="1">Belongs to the WD repeat WDR55 family.</text>
</comment>
<evidence type="ECO:0000256" key="2">
    <source>
        <dbReference type="ARBA" id="ARBA00022574"/>
    </source>
</evidence>
<dbReference type="Proteomes" id="UP000549394">
    <property type="component" value="Unassembled WGS sequence"/>
</dbReference>
<name>A0A7I8VQS6_9ANNE</name>
<keyword evidence="6" id="KW-1185">Reference proteome</keyword>
<dbReference type="InterPro" id="IPR019775">
    <property type="entry name" value="WD40_repeat_CS"/>
</dbReference>